<name>A0A0K2B1Z3_STRA7</name>
<sequence>MYPVSPTFLRTLATSHTMVARVDAYFGGQLVRSNLPFDSGSVTVDRGSKSRRKLSLTIPDPSLLPWGETDVLAPYGQQLVVSRGIRYTNGAEEWVPLGTFRVDNPSGDVHLGPITVSGTSMESAIIDDKFQVPTTTRGLGGCVDAMTTLIRQTLPNAVVTNMTTGNRNPSVAVATWDAGNDRWDAITQIARAMSAEIYVDALDRFVVTDLPDVVNGPVAWDITEGEGGTLISSARSVSRTGVYNAVVASGENSASGSAPVSGTARDTDPGSPTRWGGPFGKVTKFISSALWITAGDCLSAANFALFDATAPNVETSLDSLPNPALEGNDIVRIAHAGRKERYLVQSLTVPLTADADFAVTLRGGKEDEAP</sequence>
<evidence type="ECO:0000259" key="2">
    <source>
        <dbReference type="Pfam" id="PF16466"/>
    </source>
</evidence>
<feature type="region of interest" description="Disordered" evidence="1">
    <location>
        <begin position="251"/>
        <end position="276"/>
    </location>
</feature>
<dbReference type="InterPro" id="IPR032490">
    <property type="entry name" value="DUF5047"/>
</dbReference>
<gene>
    <name evidence="3" type="ORF">SAM23877_6116</name>
</gene>
<feature type="domain" description="DUF5047" evidence="2">
    <location>
        <begin position="40"/>
        <end position="161"/>
    </location>
</feature>
<feature type="compositionally biased region" description="Polar residues" evidence="1">
    <location>
        <begin position="251"/>
        <end position="260"/>
    </location>
</feature>
<evidence type="ECO:0000313" key="3">
    <source>
        <dbReference type="EMBL" id="AKZ59161.1"/>
    </source>
</evidence>
<protein>
    <recommendedName>
        <fullName evidence="2">DUF5047 domain-containing protein</fullName>
    </recommendedName>
</protein>
<proteinExistence type="predicted"/>
<accession>A0A0K2B1Z3</accession>
<evidence type="ECO:0000256" key="1">
    <source>
        <dbReference type="SAM" id="MobiDB-lite"/>
    </source>
</evidence>
<dbReference type="Pfam" id="PF16466">
    <property type="entry name" value="DUF5047"/>
    <property type="match status" value="1"/>
</dbReference>
<dbReference type="RefSeq" id="WP_053139434.1">
    <property type="nucleotide sequence ID" value="NZ_CP012382.1"/>
</dbReference>
<dbReference type="Proteomes" id="UP000061018">
    <property type="component" value="Chromosome"/>
</dbReference>
<dbReference type="EMBL" id="CP012382">
    <property type="protein sequence ID" value="AKZ59161.1"/>
    <property type="molecule type" value="Genomic_DNA"/>
</dbReference>
<reference evidence="4" key="1">
    <citation type="journal article" date="2015" name="J. Biotechnol.">
        <title>Complete genome sequence of Streptomyces ambofaciens ATCC 23877, the spiramycin producer.</title>
        <authorList>
            <person name="Thibessard A."/>
            <person name="Haas D."/>
            <person name="Gerbaud C."/>
            <person name="Aigle B."/>
            <person name="Lautru S."/>
            <person name="Pernodet J.L."/>
            <person name="Leblond P."/>
        </authorList>
    </citation>
    <scope>NUCLEOTIDE SEQUENCE [LARGE SCALE GENOMIC DNA]</scope>
    <source>
        <strain evidence="4">ATCC 23877 / 3486 / DSM 40053 / JCM 4204 / NBRC 12836 / NRRL B-2516</strain>
    </source>
</reference>
<organism evidence="3 4">
    <name type="scientific">Streptomyces ambofaciens (strain ATCC 23877 / 3486 / DSM 40053 / JCM 4204 / NBRC 12836 / NRRL B-2516)</name>
    <dbReference type="NCBI Taxonomy" id="278992"/>
    <lineage>
        <taxon>Bacteria</taxon>
        <taxon>Bacillati</taxon>
        <taxon>Actinomycetota</taxon>
        <taxon>Actinomycetes</taxon>
        <taxon>Kitasatosporales</taxon>
        <taxon>Streptomycetaceae</taxon>
        <taxon>Streptomyces</taxon>
    </lineage>
</organism>
<dbReference type="KEGG" id="samb:SAM23877_6116"/>
<dbReference type="AlphaFoldDB" id="A0A0K2B1Z3"/>
<evidence type="ECO:0000313" key="4">
    <source>
        <dbReference type="Proteomes" id="UP000061018"/>
    </source>
</evidence>